<evidence type="ECO:0000313" key="2">
    <source>
        <dbReference type="Proteomes" id="UP001177003"/>
    </source>
</evidence>
<protein>
    <submittedName>
        <fullName evidence="1">Uncharacterized protein</fullName>
    </submittedName>
</protein>
<reference evidence="1" key="1">
    <citation type="submission" date="2023-04" db="EMBL/GenBank/DDBJ databases">
        <authorList>
            <person name="Vijverberg K."/>
            <person name="Xiong W."/>
            <person name="Schranz E."/>
        </authorList>
    </citation>
    <scope>NUCLEOTIDE SEQUENCE</scope>
</reference>
<name>A0AA35ZQF8_LACSI</name>
<gene>
    <name evidence="1" type="ORF">LSALG_LOCUS35818</name>
</gene>
<proteinExistence type="predicted"/>
<accession>A0AA35ZQF8</accession>
<sequence length="121" mass="13487">MNLPSLLVLQSVGPEEEGNRWSSPGVSTPLLMFSEPSPKINALPFSRLPANIRVSLRLRQYIPYPIVEDGDRLQPPIISVFLPQSVLADQPQTITPSFPVSIRINFPSRSNEDEGPPFCIY</sequence>
<dbReference type="AlphaFoldDB" id="A0AA35ZQF8"/>
<dbReference type="Proteomes" id="UP001177003">
    <property type="component" value="Chromosome 8"/>
</dbReference>
<evidence type="ECO:0000313" key="1">
    <source>
        <dbReference type="EMBL" id="CAI9296978.1"/>
    </source>
</evidence>
<dbReference type="EMBL" id="OX465084">
    <property type="protein sequence ID" value="CAI9296978.1"/>
    <property type="molecule type" value="Genomic_DNA"/>
</dbReference>
<keyword evidence="2" id="KW-1185">Reference proteome</keyword>
<organism evidence="1 2">
    <name type="scientific">Lactuca saligna</name>
    <name type="common">Willowleaf lettuce</name>
    <dbReference type="NCBI Taxonomy" id="75948"/>
    <lineage>
        <taxon>Eukaryota</taxon>
        <taxon>Viridiplantae</taxon>
        <taxon>Streptophyta</taxon>
        <taxon>Embryophyta</taxon>
        <taxon>Tracheophyta</taxon>
        <taxon>Spermatophyta</taxon>
        <taxon>Magnoliopsida</taxon>
        <taxon>eudicotyledons</taxon>
        <taxon>Gunneridae</taxon>
        <taxon>Pentapetalae</taxon>
        <taxon>asterids</taxon>
        <taxon>campanulids</taxon>
        <taxon>Asterales</taxon>
        <taxon>Asteraceae</taxon>
        <taxon>Cichorioideae</taxon>
        <taxon>Cichorieae</taxon>
        <taxon>Lactucinae</taxon>
        <taxon>Lactuca</taxon>
    </lineage>
</organism>